<protein>
    <submittedName>
        <fullName evidence="2">Organic hydroperoxide resistance protein</fullName>
    </submittedName>
    <submittedName>
        <fullName evidence="3">Peroxiredoxin, Ohr subfamily</fullName>
    </submittedName>
</protein>
<evidence type="ECO:0000313" key="2">
    <source>
        <dbReference type="EMBL" id="GEM02264.1"/>
    </source>
</evidence>
<evidence type="ECO:0000313" key="5">
    <source>
        <dbReference type="Proteomes" id="UP000321547"/>
    </source>
</evidence>
<dbReference type="InterPro" id="IPR036102">
    <property type="entry name" value="OsmC/Ohrsf"/>
</dbReference>
<dbReference type="PANTHER" id="PTHR33797">
    <property type="entry name" value="ORGANIC HYDROPEROXIDE RESISTANCE PROTEIN-LIKE"/>
    <property type="match status" value="1"/>
</dbReference>
<dbReference type="SUPFAM" id="SSF82784">
    <property type="entry name" value="OsmC-like"/>
    <property type="match status" value="1"/>
</dbReference>
<reference evidence="2 5" key="2">
    <citation type="submission" date="2019-07" db="EMBL/GenBank/DDBJ databases">
        <title>Whole genome shotgun sequence of Halolactibacillus halophilus NBRC 100868.</title>
        <authorList>
            <person name="Hosoyama A."/>
            <person name="Uohara A."/>
            <person name="Ohji S."/>
            <person name="Ichikawa N."/>
        </authorList>
    </citation>
    <scope>NUCLEOTIDE SEQUENCE [LARGE SCALE GENOMIC DNA]</scope>
    <source>
        <strain evidence="2 5">NBRC 100868</strain>
    </source>
</reference>
<comment type="similarity">
    <text evidence="1">Belongs to the OsmC/Ohr family.</text>
</comment>
<dbReference type="PANTHER" id="PTHR33797:SF2">
    <property type="entry name" value="ORGANIC HYDROPEROXIDE RESISTANCE PROTEIN-LIKE"/>
    <property type="match status" value="1"/>
</dbReference>
<evidence type="ECO:0000313" key="4">
    <source>
        <dbReference type="Proteomes" id="UP000242243"/>
    </source>
</evidence>
<dbReference type="NCBIfam" id="TIGR03561">
    <property type="entry name" value="organ_hyd_perox"/>
    <property type="match status" value="1"/>
</dbReference>
<dbReference type="Proteomes" id="UP000321547">
    <property type="component" value="Unassembled WGS sequence"/>
</dbReference>
<dbReference type="Gene3D" id="3.30.300.20">
    <property type="match status" value="1"/>
</dbReference>
<dbReference type="InterPro" id="IPR003718">
    <property type="entry name" value="OsmC/Ohr_fam"/>
</dbReference>
<gene>
    <name evidence="2" type="ORF">HHA03_17960</name>
    <name evidence="3" type="ORF">SAMN05421839_11747</name>
</gene>
<evidence type="ECO:0000313" key="3">
    <source>
        <dbReference type="EMBL" id="SFP39070.1"/>
    </source>
</evidence>
<organism evidence="3 4">
    <name type="scientific">Halolactibacillus halophilus</name>
    <dbReference type="NCBI Taxonomy" id="306540"/>
    <lineage>
        <taxon>Bacteria</taxon>
        <taxon>Bacillati</taxon>
        <taxon>Bacillota</taxon>
        <taxon>Bacilli</taxon>
        <taxon>Bacillales</taxon>
        <taxon>Bacillaceae</taxon>
        <taxon>Halolactibacillus</taxon>
    </lineage>
</organism>
<dbReference type="InterPro" id="IPR019953">
    <property type="entry name" value="OHR"/>
</dbReference>
<dbReference type="Gene3D" id="2.20.25.10">
    <property type="match status" value="1"/>
</dbReference>
<dbReference type="AlphaFoldDB" id="A0A1I5PZ80"/>
<accession>A0A1I5PZ80</accession>
<reference evidence="3 4" key="1">
    <citation type="submission" date="2016-10" db="EMBL/GenBank/DDBJ databases">
        <authorList>
            <person name="de Groot N.N."/>
        </authorList>
    </citation>
    <scope>NUCLEOTIDE SEQUENCE [LARGE SCALE GENOMIC DNA]</scope>
    <source>
        <strain evidence="3 4">DSM 17073</strain>
    </source>
</reference>
<dbReference type="EMBL" id="BJWI01000029">
    <property type="protein sequence ID" value="GEM02264.1"/>
    <property type="molecule type" value="Genomic_DNA"/>
</dbReference>
<dbReference type="STRING" id="306540.SAMN05421839_11747"/>
<proteinExistence type="inferred from homology"/>
<name>A0A1I5PZ80_9BACI</name>
<dbReference type="Pfam" id="PF02566">
    <property type="entry name" value="OsmC"/>
    <property type="match status" value="1"/>
</dbReference>
<dbReference type="EMBL" id="FOXC01000017">
    <property type="protein sequence ID" value="SFP39070.1"/>
    <property type="molecule type" value="Genomic_DNA"/>
</dbReference>
<dbReference type="OrthoDB" id="9797508at2"/>
<sequence length="140" mass="14676">MGLPLYTAKSTASGGRKGVARTSDGQMELALSLPKGLGGKEEDGTTNPEQLFSLGYAACFDSALQLVAGQAKKQITSEVTAEVSIEKKLKGFGLSVKLTAEMTGVTQAEADDLMEKAHQVCPYSRAIDGNVPVKKKAIAK</sequence>
<keyword evidence="5" id="KW-1185">Reference proteome</keyword>
<dbReference type="InterPro" id="IPR015946">
    <property type="entry name" value="KH_dom-like_a/b"/>
</dbReference>
<evidence type="ECO:0000256" key="1">
    <source>
        <dbReference type="ARBA" id="ARBA00007378"/>
    </source>
</evidence>
<dbReference type="GO" id="GO:0006979">
    <property type="term" value="P:response to oxidative stress"/>
    <property type="evidence" value="ECO:0007669"/>
    <property type="project" value="InterPro"/>
</dbReference>
<dbReference type="RefSeq" id="WP_089832003.1">
    <property type="nucleotide sequence ID" value="NZ_BJWI01000029.1"/>
</dbReference>
<dbReference type="Proteomes" id="UP000242243">
    <property type="component" value="Unassembled WGS sequence"/>
</dbReference>